<sequence length="49" mass="5110">MTPIMTRFIGIAPLGPASACPAQAIKKPTSVIGKAKMIMNTIVYMSSDG</sequence>
<protein>
    <submittedName>
        <fullName evidence="1">Uncharacterized protein</fullName>
    </submittedName>
</protein>
<dbReference type="AlphaFoldDB" id="A0A0C2V612"/>
<proteinExistence type="predicted"/>
<dbReference type="EMBL" id="JXSL01000009">
    <property type="protein sequence ID" value="KIM00512.1"/>
    <property type="molecule type" value="Genomic_DNA"/>
</dbReference>
<keyword evidence="2" id="KW-1185">Reference proteome</keyword>
<name>A0A0C2V612_PARME</name>
<gene>
    <name evidence="1" type="ORF">CCC_03114</name>
</gene>
<comment type="caution">
    <text evidence="1">The sequence shown here is derived from an EMBL/GenBank/DDBJ whole genome shotgun (WGS) entry which is preliminary data.</text>
</comment>
<evidence type="ECO:0000313" key="1">
    <source>
        <dbReference type="EMBL" id="KIM00512.1"/>
    </source>
</evidence>
<evidence type="ECO:0000313" key="2">
    <source>
        <dbReference type="Proteomes" id="UP000031971"/>
    </source>
</evidence>
<accession>A0A0C2V612</accession>
<organism evidence="1 2">
    <name type="scientific">Paramagnetospirillum magnetotacticum MS-1</name>
    <dbReference type="NCBI Taxonomy" id="272627"/>
    <lineage>
        <taxon>Bacteria</taxon>
        <taxon>Pseudomonadati</taxon>
        <taxon>Pseudomonadota</taxon>
        <taxon>Alphaproteobacteria</taxon>
        <taxon>Rhodospirillales</taxon>
        <taxon>Magnetospirillaceae</taxon>
        <taxon>Paramagnetospirillum</taxon>
    </lineage>
</organism>
<dbReference type="Proteomes" id="UP000031971">
    <property type="component" value="Unassembled WGS sequence"/>
</dbReference>
<reference evidence="1 2" key="1">
    <citation type="submission" date="2015-01" db="EMBL/GenBank/DDBJ databases">
        <title>Genome Sequence of Magnetospirillum magnetotacticum Strain MS-1.</title>
        <authorList>
            <person name="Marinov G.K."/>
            <person name="Smalley M.D."/>
            <person name="DeSalvo G."/>
        </authorList>
    </citation>
    <scope>NUCLEOTIDE SEQUENCE [LARGE SCALE GENOMIC DNA]</scope>
    <source>
        <strain evidence="1 2">MS-1</strain>
    </source>
</reference>